<reference evidence="1" key="1">
    <citation type="journal article" date="2014" name="Front. Microbiol.">
        <title>High frequency of phylogenetically diverse reductive dehalogenase-homologous genes in deep subseafloor sedimentary metagenomes.</title>
        <authorList>
            <person name="Kawai M."/>
            <person name="Futagami T."/>
            <person name="Toyoda A."/>
            <person name="Takaki Y."/>
            <person name="Nishi S."/>
            <person name="Hori S."/>
            <person name="Arai W."/>
            <person name="Tsubouchi T."/>
            <person name="Morono Y."/>
            <person name="Uchiyama I."/>
            <person name="Ito T."/>
            <person name="Fujiyama A."/>
            <person name="Inagaki F."/>
            <person name="Takami H."/>
        </authorList>
    </citation>
    <scope>NUCLEOTIDE SEQUENCE</scope>
    <source>
        <strain evidence="1">Expedition CK06-06</strain>
    </source>
</reference>
<sequence length="96" mass="10231">MAVLSIRRDWGQNPCIVRMEVDDNLSDVSLAGYLASVNDSILSLNNGEWEWLAGDNVRVLAANNQAGDYIISEDLSELVPLGLSGGLSVLNDVAAA</sequence>
<organism evidence="1">
    <name type="scientific">marine sediment metagenome</name>
    <dbReference type="NCBI Taxonomy" id="412755"/>
    <lineage>
        <taxon>unclassified sequences</taxon>
        <taxon>metagenomes</taxon>
        <taxon>ecological metagenomes</taxon>
    </lineage>
</organism>
<gene>
    <name evidence="1" type="ORF">S01H1_73420</name>
</gene>
<proteinExistence type="predicted"/>
<name>X0X1F5_9ZZZZ</name>
<protein>
    <submittedName>
        <fullName evidence="1">Uncharacterized protein</fullName>
    </submittedName>
</protein>
<accession>X0X1F5</accession>
<comment type="caution">
    <text evidence="1">The sequence shown here is derived from an EMBL/GenBank/DDBJ whole genome shotgun (WGS) entry which is preliminary data.</text>
</comment>
<evidence type="ECO:0000313" key="1">
    <source>
        <dbReference type="EMBL" id="GAG29277.1"/>
    </source>
</evidence>
<dbReference type="AlphaFoldDB" id="X0X1F5"/>
<dbReference type="EMBL" id="BARS01049054">
    <property type="protein sequence ID" value="GAG29277.1"/>
    <property type="molecule type" value="Genomic_DNA"/>
</dbReference>
<feature type="non-terminal residue" evidence="1">
    <location>
        <position position="96"/>
    </location>
</feature>